<accession>A0A364XZT7</accession>
<gene>
    <name evidence="2" type="ORF">DQQ10_17505</name>
</gene>
<dbReference type="RefSeq" id="WP_112748184.1">
    <property type="nucleotide sequence ID" value="NZ_QMFY01000009.1"/>
</dbReference>
<comment type="caution">
    <text evidence="2">The sequence shown here is derived from an EMBL/GenBank/DDBJ whole genome shotgun (WGS) entry which is preliminary data.</text>
</comment>
<proteinExistence type="predicted"/>
<dbReference type="EMBL" id="QMFY01000009">
    <property type="protein sequence ID" value="RAV99837.1"/>
    <property type="molecule type" value="Genomic_DNA"/>
</dbReference>
<dbReference type="Proteomes" id="UP000251889">
    <property type="component" value="Unassembled WGS sequence"/>
</dbReference>
<dbReference type="PANTHER" id="PTHR19328:SF75">
    <property type="entry name" value="ALDOSE SUGAR DEHYDROGENASE YLII"/>
    <property type="match status" value="1"/>
</dbReference>
<evidence type="ECO:0000313" key="3">
    <source>
        <dbReference type="Proteomes" id="UP000251889"/>
    </source>
</evidence>
<dbReference type="Pfam" id="PF07995">
    <property type="entry name" value="GSDH"/>
    <property type="match status" value="1"/>
</dbReference>
<organism evidence="2 3">
    <name type="scientific">Pseudochryseolinea flava</name>
    <dbReference type="NCBI Taxonomy" id="2059302"/>
    <lineage>
        <taxon>Bacteria</taxon>
        <taxon>Pseudomonadati</taxon>
        <taxon>Bacteroidota</taxon>
        <taxon>Cytophagia</taxon>
        <taxon>Cytophagales</taxon>
        <taxon>Fulvivirgaceae</taxon>
        <taxon>Pseudochryseolinea</taxon>
    </lineage>
</organism>
<name>A0A364XZT7_9BACT</name>
<dbReference type="PROSITE" id="PS51257">
    <property type="entry name" value="PROKAR_LIPOPROTEIN"/>
    <property type="match status" value="1"/>
</dbReference>
<dbReference type="InterPro" id="IPR012938">
    <property type="entry name" value="Glc/Sorbosone_DH"/>
</dbReference>
<protein>
    <submittedName>
        <fullName evidence="2">PQQ-dependent sugar dehydrogenase</fullName>
    </submittedName>
</protein>
<dbReference type="Gene3D" id="2.120.10.30">
    <property type="entry name" value="TolB, C-terminal domain"/>
    <property type="match status" value="1"/>
</dbReference>
<dbReference type="PANTHER" id="PTHR19328">
    <property type="entry name" value="HEDGEHOG-INTERACTING PROTEIN"/>
    <property type="match status" value="1"/>
</dbReference>
<dbReference type="OrthoDB" id="9770043at2"/>
<dbReference type="InterPro" id="IPR011041">
    <property type="entry name" value="Quinoprot_gluc/sorb_DH_b-prop"/>
</dbReference>
<feature type="domain" description="Glucose/Sorbosone dehydrogenase" evidence="1">
    <location>
        <begin position="45"/>
        <end position="368"/>
    </location>
</feature>
<dbReference type="SUPFAM" id="SSF50952">
    <property type="entry name" value="Soluble quinoprotein glucose dehydrogenase"/>
    <property type="match status" value="1"/>
</dbReference>
<dbReference type="AlphaFoldDB" id="A0A364XZT7"/>
<evidence type="ECO:0000259" key="1">
    <source>
        <dbReference type="Pfam" id="PF07995"/>
    </source>
</evidence>
<evidence type="ECO:0000313" key="2">
    <source>
        <dbReference type="EMBL" id="RAV99837.1"/>
    </source>
</evidence>
<keyword evidence="3" id="KW-1185">Reference proteome</keyword>
<dbReference type="InterPro" id="IPR011042">
    <property type="entry name" value="6-blade_b-propeller_TolB-like"/>
</dbReference>
<reference evidence="2 3" key="1">
    <citation type="submission" date="2018-06" db="EMBL/GenBank/DDBJ databases">
        <title>Chryseolinea flavus sp. nov., a member of the phylum Bacteroidetes isolated from soil.</title>
        <authorList>
            <person name="Li Y."/>
            <person name="Wang J."/>
        </authorList>
    </citation>
    <scope>NUCLEOTIDE SEQUENCE [LARGE SCALE GENOMIC DNA]</scope>
    <source>
        <strain evidence="2 3">SDU1-6</strain>
    </source>
</reference>
<sequence>MKTTLFAPALFIALAFIGCDKRQGNLKTIESENQQFAVDTLAKGLTNPWGAAFLPDGKILITERKGVIRIFKDGELQEQTIEDVPAVFAKGQGGLLDITLHPDYATNGWIYLTYSKPGANGASTTVSRAKLDGNKFVEFQELFSAQPFVDSDYHFGSRIVFDGEGHMFVSSGERGDKPSAQTLSNHLGKVLRLNDDGSVPKDNPFVNTPDAKPEIWSYGHRNPQGLFYDRDTKTLWEAEHGPKGGDELNRVEKGKNYGWPIITYGIDYDGKPISDITEKEGLEQPVFYWVPSIATCGITQVKGELYPGWKNNILVGGLILTHVARIELNDKGQFLKQEKLLDKVGRVRLVTQDAEGYLYVLTESPGLLLKLIPVKK</sequence>